<evidence type="ECO:0008006" key="3">
    <source>
        <dbReference type="Google" id="ProtNLM"/>
    </source>
</evidence>
<gene>
    <name evidence="1" type="ORF">C8E02_1149</name>
</gene>
<dbReference type="InterPro" id="IPR053734">
    <property type="entry name" value="Phage_Head-Tail_Connect_sf"/>
</dbReference>
<dbReference type="Proteomes" id="UP000279384">
    <property type="component" value="Unassembled WGS sequence"/>
</dbReference>
<evidence type="ECO:0000313" key="2">
    <source>
        <dbReference type="Proteomes" id="UP000279384"/>
    </source>
</evidence>
<dbReference type="Gene3D" id="2.40.10.180">
    <property type="entry name" value="Phage tail proteins"/>
    <property type="match status" value="1"/>
</dbReference>
<name>A0A495BJ61_VOGIN</name>
<dbReference type="Pfam" id="PF05354">
    <property type="entry name" value="Phage_attach"/>
    <property type="match status" value="1"/>
</dbReference>
<reference evidence="1 2" key="1">
    <citation type="submission" date="2018-10" db="EMBL/GenBank/DDBJ databases">
        <title>Genomic Encyclopedia of Type Strains, Phase IV (KMG-IV): sequencing the most valuable type-strain genomes for metagenomic binning, comparative biology and taxonomic classification.</title>
        <authorList>
            <person name="Goeker M."/>
        </authorList>
    </citation>
    <scope>NUCLEOTIDE SEQUENCE [LARGE SCALE GENOMIC DNA]</scope>
    <source>
        <strain evidence="1 2">DSM 3303</strain>
    </source>
</reference>
<dbReference type="GO" id="GO:0019068">
    <property type="term" value="P:virion assembly"/>
    <property type="evidence" value="ECO:0007669"/>
    <property type="project" value="InterPro"/>
</dbReference>
<dbReference type="EMBL" id="RBID01000011">
    <property type="protein sequence ID" value="RKQ61377.1"/>
    <property type="molecule type" value="Genomic_DNA"/>
</dbReference>
<dbReference type="AlphaFoldDB" id="A0A495BJ61"/>
<comment type="caution">
    <text evidence="1">The sequence shown here is derived from an EMBL/GenBank/DDBJ whole genome shotgun (WGS) entry which is preliminary data.</text>
</comment>
<accession>A0A495BJ61</accession>
<organism evidence="1 2">
    <name type="scientific">Vogesella indigofera</name>
    <name type="common">Pseudomonas indigofera</name>
    <dbReference type="NCBI Taxonomy" id="45465"/>
    <lineage>
        <taxon>Bacteria</taxon>
        <taxon>Pseudomonadati</taxon>
        <taxon>Pseudomonadota</taxon>
        <taxon>Betaproteobacteria</taxon>
        <taxon>Neisseriales</taxon>
        <taxon>Chromobacteriaceae</taxon>
        <taxon>Vogesella</taxon>
    </lineage>
</organism>
<proteinExistence type="predicted"/>
<dbReference type="InterPro" id="IPR008018">
    <property type="entry name" value="Phage_tail_attach_FII"/>
</dbReference>
<dbReference type="RefSeq" id="WP_120809974.1">
    <property type="nucleotide sequence ID" value="NZ_RBID01000011.1"/>
</dbReference>
<evidence type="ECO:0000313" key="1">
    <source>
        <dbReference type="EMBL" id="RKQ61377.1"/>
    </source>
</evidence>
<sequence>MFRDLMADIDATVFDVLGDAATVQGKPVSGMFYAPWLQPALGKLNTSIREPHLVVQDADAVGVGKSAEVQVTGQGDYVVVSVEPDGTGRSTLVLRAK</sequence>
<protein>
    <recommendedName>
        <fullName evidence="3">ATP-binding sugar transporter Gifsy-2</fullName>
    </recommendedName>
</protein>